<dbReference type="AlphaFoldDB" id="A0A4R6IK48"/>
<evidence type="ECO:0000313" key="4">
    <source>
        <dbReference type="Proteomes" id="UP000295499"/>
    </source>
</evidence>
<name>A0A4R6IK48_9SPHI</name>
<proteinExistence type="predicted"/>
<evidence type="ECO:0000256" key="1">
    <source>
        <dbReference type="ARBA" id="ARBA00004613"/>
    </source>
</evidence>
<keyword evidence="4" id="KW-1185">Reference proteome</keyword>
<protein>
    <submittedName>
        <fullName evidence="3">Major royal jelly protein</fullName>
    </submittedName>
</protein>
<dbReference type="PANTHER" id="PTHR10009">
    <property type="entry name" value="PROTEIN YELLOW-RELATED"/>
    <property type="match status" value="1"/>
</dbReference>
<dbReference type="Pfam" id="PF03022">
    <property type="entry name" value="MRJP"/>
    <property type="match status" value="1"/>
</dbReference>
<evidence type="ECO:0000256" key="2">
    <source>
        <dbReference type="ARBA" id="ARBA00022525"/>
    </source>
</evidence>
<reference evidence="3 4" key="1">
    <citation type="submission" date="2019-03" db="EMBL/GenBank/DDBJ databases">
        <title>Genomic Encyclopedia of Archaeal and Bacterial Type Strains, Phase II (KMG-II): from individual species to whole genera.</title>
        <authorList>
            <person name="Goeker M."/>
        </authorList>
    </citation>
    <scope>NUCLEOTIDE SEQUENCE [LARGE SCALE GENOMIC DNA]</scope>
    <source>
        <strain evidence="3 4">DSM 19034</strain>
    </source>
</reference>
<keyword evidence="2" id="KW-0964">Secreted</keyword>
<comment type="subcellular location">
    <subcellularLocation>
        <location evidence="1">Secreted</location>
    </subcellularLocation>
</comment>
<accession>A0A4R6IK48</accession>
<dbReference type="Proteomes" id="UP000295499">
    <property type="component" value="Unassembled WGS sequence"/>
</dbReference>
<dbReference type="EMBL" id="SNWM01000002">
    <property type="protein sequence ID" value="TDO22434.1"/>
    <property type="molecule type" value="Genomic_DNA"/>
</dbReference>
<dbReference type="PANTHER" id="PTHR10009:SF18">
    <property type="entry name" value="PROTEIN YELLOW-LIKE PROTEIN"/>
    <property type="match status" value="1"/>
</dbReference>
<organism evidence="3 4">
    <name type="scientific">Pedobacter duraquae</name>
    <dbReference type="NCBI Taxonomy" id="425511"/>
    <lineage>
        <taxon>Bacteria</taxon>
        <taxon>Pseudomonadati</taxon>
        <taxon>Bacteroidota</taxon>
        <taxon>Sphingobacteriia</taxon>
        <taxon>Sphingobacteriales</taxon>
        <taxon>Sphingobacteriaceae</taxon>
        <taxon>Pedobacter</taxon>
    </lineage>
</organism>
<dbReference type="InterPro" id="IPR017996">
    <property type="entry name" value="MRJP/yellow-related"/>
</dbReference>
<comment type="caution">
    <text evidence="3">The sequence shown here is derived from an EMBL/GenBank/DDBJ whole genome shotgun (WGS) entry which is preliminary data.</text>
</comment>
<dbReference type="SUPFAM" id="SSF63829">
    <property type="entry name" value="Calcium-dependent phosphotriesterase"/>
    <property type="match status" value="1"/>
</dbReference>
<gene>
    <name evidence="3" type="ORF">CLV32_1407</name>
</gene>
<evidence type="ECO:0000313" key="3">
    <source>
        <dbReference type="EMBL" id="TDO22434.1"/>
    </source>
</evidence>
<dbReference type="Gene3D" id="2.120.10.30">
    <property type="entry name" value="TolB, C-terminal domain"/>
    <property type="match status" value="1"/>
</dbReference>
<dbReference type="GO" id="GO:0005576">
    <property type="term" value="C:extracellular region"/>
    <property type="evidence" value="ECO:0007669"/>
    <property type="project" value="UniProtKB-SubCell"/>
</dbReference>
<dbReference type="InterPro" id="IPR011042">
    <property type="entry name" value="6-blade_b-propeller_TolB-like"/>
</dbReference>
<sequence>MNRSGILISMKQISLQVYLCFVLAIMTTKAAMGQRITTLTEVASFGNNQPIGVTVAPKTNRLFVSFPHQEPFLYGLTEIINGERLPYPNLDWNKYIPEQANAHFFNVQDLYADDKNFLWVLDSKPAGGASVFGADKQSDPSGKFKLLQIDLTTNNVVRTYTFEDLPKDRSALNDVCVDNRKHLAYLSDPGLHALVVLDLETGKSRALLQDDPSTIVKPGLKLRLDGKDVVDTLGKPFVSNVNGIALTQDGKYFYYRAINQTKLYRIETQYLADQRLSPAELSAKVEMVAETGICHGMIADAKGNIYLSNSPDRSIQYVSPDKQLHVLIQDDRLIWPDSFGVGKDGYLYLSASQMNRLPKYNKGEDKVDYPYRIYKVKLP</sequence>